<evidence type="ECO:0000259" key="9">
    <source>
        <dbReference type="Pfam" id="PF00483"/>
    </source>
</evidence>
<dbReference type="GO" id="GO:0005524">
    <property type="term" value="F:ATP binding"/>
    <property type="evidence" value="ECO:0007669"/>
    <property type="project" value="UniProtKB-KW"/>
</dbReference>
<dbReference type="Gene3D" id="3.90.550.10">
    <property type="entry name" value="Spore Coat Polysaccharide Biosynthesis Protein SpsA, Chain A"/>
    <property type="match status" value="1"/>
</dbReference>
<evidence type="ECO:0000313" key="11">
    <source>
        <dbReference type="Proteomes" id="UP000008631"/>
    </source>
</evidence>
<dbReference type="EC" id="2.7.7.27" evidence="8"/>
<dbReference type="SUPFAM" id="SSF51161">
    <property type="entry name" value="Trimeric LpxA-like enzymes"/>
    <property type="match status" value="1"/>
</dbReference>
<dbReference type="InterPro" id="IPR005835">
    <property type="entry name" value="NTP_transferase_dom"/>
</dbReference>
<name>E8R5N5_ISOPI</name>
<dbReference type="InterPro" id="IPR011004">
    <property type="entry name" value="Trimer_LpxA-like_sf"/>
</dbReference>
<dbReference type="InterPro" id="IPR029044">
    <property type="entry name" value="Nucleotide-diphossugar_trans"/>
</dbReference>
<dbReference type="GO" id="GO:0008878">
    <property type="term" value="F:glucose-1-phosphate adenylyltransferase activity"/>
    <property type="evidence" value="ECO:0007669"/>
    <property type="project" value="UniProtKB-UniRule"/>
</dbReference>
<evidence type="ECO:0000256" key="8">
    <source>
        <dbReference type="NCBIfam" id="TIGR02091"/>
    </source>
</evidence>
<gene>
    <name evidence="10" type="ordered locus">Isop_1198</name>
</gene>
<accession>E8R5N5</accession>
<dbReference type="eggNOG" id="COG0448">
    <property type="taxonomic scope" value="Bacteria"/>
</dbReference>
<dbReference type="NCBIfam" id="NF002772">
    <property type="entry name" value="PRK02862.1"/>
    <property type="match status" value="1"/>
</dbReference>
<reference evidence="10 11" key="1">
    <citation type="journal article" date="2011" name="Stand. Genomic Sci.">
        <title>Complete genome sequence of Isosphaera pallida type strain (IS1B).</title>
        <authorList>
            <consortium name="US DOE Joint Genome Institute (JGI-PGF)"/>
            <person name="Goker M."/>
            <person name="Cleland D."/>
            <person name="Saunders E."/>
            <person name="Lapidus A."/>
            <person name="Nolan M."/>
            <person name="Lucas S."/>
            <person name="Hammon N."/>
            <person name="Deshpande S."/>
            <person name="Cheng J.F."/>
            <person name="Tapia R."/>
            <person name="Han C."/>
            <person name="Goodwin L."/>
            <person name="Pitluck S."/>
            <person name="Liolios K."/>
            <person name="Pagani I."/>
            <person name="Ivanova N."/>
            <person name="Mavromatis K."/>
            <person name="Pati A."/>
            <person name="Chen A."/>
            <person name="Palaniappan K."/>
            <person name="Land M."/>
            <person name="Hauser L."/>
            <person name="Chang Y.J."/>
            <person name="Jeffries C.D."/>
            <person name="Detter J.C."/>
            <person name="Beck B."/>
            <person name="Woyke T."/>
            <person name="Bristow J."/>
            <person name="Eisen J.A."/>
            <person name="Markowitz V."/>
            <person name="Hugenholtz P."/>
            <person name="Kyrpides N.C."/>
            <person name="Klenk H.P."/>
        </authorList>
    </citation>
    <scope>NUCLEOTIDE SEQUENCE [LARGE SCALE GENOMIC DNA]</scope>
    <source>
        <strain evidence="11">ATCC 43644 / DSM 9630 / IS1B</strain>
    </source>
</reference>
<dbReference type="GO" id="GO:0005978">
    <property type="term" value="P:glycogen biosynthetic process"/>
    <property type="evidence" value="ECO:0007669"/>
    <property type="project" value="UniProtKB-UniRule"/>
</dbReference>
<evidence type="ECO:0000256" key="5">
    <source>
        <dbReference type="ARBA" id="ARBA00022741"/>
    </source>
</evidence>
<evidence type="ECO:0000256" key="2">
    <source>
        <dbReference type="ARBA" id="ARBA00022600"/>
    </source>
</evidence>
<evidence type="ECO:0000256" key="7">
    <source>
        <dbReference type="ARBA" id="ARBA00023277"/>
    </source>
</evidence>
<dbReference type="HOGENOM" id="CLU_029499_14_4_0"/>
<dbReference type="InterPro" id="IPR005836">
    <property type="entry name" value="ADP_Glu_pyroP_CS"/>
</dbReference>
<dbReference type="SUPFAM" id="SSF53448">
    <property type="entry name" value="Nucleotide-diphospho-sugar transferases"/>
    <property type="match status" value="1"/>
</dbReference>
<dbReference type="EMBL" id="CP002353">
    <property type="protein sequence ID" value="ADV61784.1"/>
    <property type="molecule type" value="Genomic_DNA"/>
</dbReference>
<keyword evidence="7" id="KW-0119">Carbohydrate metabolism</keyword>
<dbReference type="Proteomes" id="UP000008631">
    <property type="component" value="Chromosome"/>
</dbReference>
<dbReference type="PROSITE" id="PS00808">
    <property type="entry name" value="ADP_GLC_PYROPHOSPH_1"/>
    <property type="match status" value="1"/>
</dbReference>
<dbReference type="InParanoid" id="E8R5N5"/>
<proteinExistence type="inferred from homology"/>
<dbReference type="Pfam" id="PF25247">
    <property type="entry name" value="LbH_GLGC"/>
    <property type="match status" value="1"/>
</dbReference>
<keyword evidence="11" id="KW-1185">Reference proteome</keyword>
<dbReference type="PANTHER" id="PTHR43523">
    <property type="entry name" value="GLUCOSE-1-PHOSPHATE ADENYLYLTRANSFERASE-RELATED"/>
    <property type="match status" value="1"/>
</dbReference>
<evidence type="ECO:0000313" key="10">
    <source>
        <dbReference type="EMBL" id="ADV61784.1"/>
    </source>
</evidence>
<comment type="similarity">
    <text evidence="1">Belongs to the bacterial/plant glucose-1-phosphate adenylyltransferase family.</text>
</comment>
<keyword evidence="2" id="KW-0321">Glycogen metabolism</keyword>
<dbReference type="Pfam" id="PF00483">
    <property type="entry name" value="NTP_transferase"/>
    <property type="match status" value="1"/>
</dbReference>
<dbReference type="NCBIfam" id="TIGR02091">
    <property type="entry name" value="glgC"/>
    <property type="match status" value="1"/>
</dbReference>
<organism evidence="10 11">
    <name type="scientific">Isosphaera pallida (strain ATCC 43644 / DSM 9630 / IS1B)</name>
    <dbReference type="NCBI Taxonomy" id="575540"/>
    <lineage>
        <taxon>Bacteria</taxon>
        <taxon>Pseudomonadati</taxon>
        <taxon>Planctomycetota</taxon>
        <taxon>Planctomycetia</taxon>
        <taxon>Isosphaerales</taxon>
        <taxon>Isosphaeraceae</taxon>
        <taxon>Isosphaera</taxon>
    </lineage>
</organism>
<keyword evidence="5" id="KW-0547">Nucleotide-binding</keyword>
<dbReference type="CDD" id="cd04651">
    <property type="entry name" value="LbH_G1P_AT_C"/>
    <property type="match status" value="1"/>
</dbReference>
<keyword evidence="4 10" id="KW-0548">Nucleotidyltransferase</keyword>
<dbReference type="Gene3D" id="2.160.10.10">
    <property type="entry name" value="Hexapeptide repeat proteins"/>
    <property type="match status" value="1"/>
</dbReference>
<evidence type="ECO:0000256" key="4">
    <source>
        <dbReference type="ARBA" id="ARBA00022695"/>
    </source>
</evidence>
<feature type="domain" description="Nucleotidyl transferase" evidence="9">
    <location>
        <begin position="11"/>
        <end position="278"/>
    </location>
</feature>
<dbReference type="UniPathway" id="UPA00164"/>
<dbReference type="KEGG" id="ipa:Isop_1198"/>
<keyword evidence="3" id="KW-0808">Transferase</keyword>
<sequence length="434" mass="48218">MARALTNRVISLILGGGRGTRLYPLTKSRSKPAVPIGGKYRLIDIPISNCIHSGLNRIYVVTQFNSMSLHQHIVNSYKFDMFGGGFVEILAAQQTMEHESWYQGTADAVRRNVPYFDRNDCDLVLILSGDQLYRMDFGEMIARHRETQAQVTIAALPVDEEAATGCGIMKIDDQNKVTFFLEKPKTPETLAQVRSNPVDLARLGVTSDKPYLASMGIYLFDRQLLVELLKSTTAMDFGKEIFPELIRGGRYDLRIYPFQGYWEDIGTVGAFHQANIELTLPNPPFRFIENDRAIFTRPRFLPCSLLSGVTVSNSLISDGCVIGEGSVIENSVIGVRAVIGRDVVIRNSYIMGNDSFEPQDLKAKRLASGEPTLGIGDGCVIEKAIIDKNPRIGRNVHLINVKGEIDAEENAYGMIRDGVVVVPKFTLIPDNTRV</sequence>
<dbReference type="InterPro" id="IPR011831">
    <property type="entry name" value="ADP-Glc_PPase"/>
</dbReference>
<dbReference type="OrthoDB" id="9801810at2"/>
<dbReference type="AlphaFoldDB" id="E8R5N5"/>
<dbReference type="CDD" id="cd02508">
    <property type="entry name" value="ADP_Glucose_PP"/>
    <property type="match status" value="1"/>
</dbReference>
<evidence type="ECO:0000256" key="3">
    <source>
        <dbReference type="ARBA" id="ARBA00022679"/>
    </source>
</evidence>
<evidence type="ECO:0000256" key="1">
    <source>
        <dbReference type="ARBA" id="ARBA00010443"/>
    </source>
</evidence>
<evidence type="ECO:0000256" key="6">
    <source>
        <dbReference type="ARBA" id="ARBA00022840"/>
    </source>
</evidence>
<dbReference type="RefSeq" id="WP_013564073.1">
    <property type="nucleotide sequence ID" value="NC_014962.1"/>
</dbReference>
<keyword evidence="6" id="KW-0067">ATP-binding</keyword>
<dbReference type="PANTHER" id="PTHR43523:SF12">
    <property type="entry name" value="GLUCOSE-1-PHOSPHATE ADENYLYLTRANSFERASE LARGE SUBUNIT 1, CHLOROPLASTIC-RELATED"/>
    <property type="match status" value="1"/>
</dbReference>
<dbReference type="STRING" id="575540.Isop_1198"/>
<protein>
    <recommendedName>
        <fullName evidence="8">Glucose-1-phosphate adenylyltransferase</fullName>
        <ecNumber evidence="8">2.7.7.27</ecNumber>
    </recommendedName>
</protein>
<dbReference type="PROSITE" id="PS00809">
    <property type="entry name" value="ADP_GLC_PYROPHOSPH_2"/>
    <property type="match status" value="1"/>
</dbReference>